<dbReference type="SFLD" id="SFLDG01129">
    <property type="entry name" value="C1.5:_HAD__Beta-PGM__Phosphata"/>
    <property type="match status" value="1"/>
</dbReference>
<dbReference type="GO" id="GO:0008967">
    <property type="term" value="F:phosphoglycolate phosphatase activity"/>
    <property type="evidence" value="ECO:0007669"/>
    <property type="project" value="TreeGrafter"/>
</dbReference>
<proteinExistence type="predicted"/>
<dbReference type="AlphaFoldDB" id="A0A7C2XLF1"/>
<name>A0A7C2XLF1_9BACT</name>
<dbReference type="GO" id="GO:0005829">
    <property type="term" value="C:cytosol"/>
    <property type="evidence" value="ECO:0007669"/>
    <property type="project" value="TreeGrafter"/>
</dbReference>
<evidence type="ECO:0000313" key="1">
    <source>
        <dbReference type="EMBL" id="HET97172.1"/>
    </source>
</evidence>
<dbReference type="CDD" id="cd01427">
    <property type="entry name" value="HAD_like"/>
    <property type="match status" value="1"/>
</dbReference>
<dbReference type="GO" id="GO:0006281">
    <property type="term" value="P:DNA repair"/>
    <property type="evidence" value="ECO:0007669"/>
    <property type="project" value="TreeGrafter"/>
</dbReference>
<dbReference type="Gene3D" id="3.40.50.1000">
    <property type="entry name" value="HAD superfamily/HAD-like"/>
    <property type="match status" value="1"/>
</dbReference>
<dbReference type="PANTHER" id="PTHR43434">
    <property type="entry name" value="PHOSPHOGLYCOLATE PHOSPHATASE"/>
    <property type="match status" value="1"/>
</dbReference>
<gene>
    <name evidence="1" type="ORF">ENN98_00415</name>
</gene>
<dbReference type="InterPro" id="IPR023214">
    <property type="entry name" value="HAD_sf"/>
</dbReference>
<dbReference type="SFLD" id="SFLDS00003">
    <property type="entry name" value="Haloacid_Dehalogenase"/>
    <property type="match status" value="1"/>
</dbReference>
<protein>
    <submittedName>
        <fullName evidence="1">Haloacid dehalogenase</fullName>
    </submittedName>
</protein>
<dbReference type="InterPro" id="IPR036412">
    <property type="entry name" value="HAD-like_sf"/>
</dbReference>
<reference evidence="1" key="1">
    <citation type="journal article" date="2020" name="mSystems">
        <title>Genome- and Community-Level Interaction Insights into Carbon Utilization and Element Cycling Functions of Hydrothermarchaeota in Hydrothermal Sediment.</title>
        <authorList>
            <person name="Zhou Z."/>
            <person name="Liu Y."/>
            <person name="Xu W."/>
            <person name="Pan J."/>
            <person name="Luo Z.H."/>
            <person name="Li M."/>
        </authorList>
    </citation>
    <scope>NUCLEOTIDE SEQUENCE [LARGE SCALE GENOMIC DNA]</scope>
    <source>
        <strain evidence="1">SpSt-1224</strain>
    </source>
</reference>
<sequence length="224" mass="26461">MERIEPHLDWEQIDTVLLDMDGTLLDRHFDDYFWHSYLPENYALVHDLDVDEARHRLRREYERREGTLAWTNLDYWSEVLGLDIPELKRRVDVLVAVHPHVFDFLKFCREKKKHLCLVTNAHPKTLQIKMARASLLPYCDQVVCAEEIGLAKEEAAFWPLLQQRLGYDNRRTMLADDTERVLEAAHRAGLAYLIHVARASSRTTVSFSRKYPSIIFFNELLPRE</sequence>
<dbReference type="PANTHER" id="PTHR43434:SF3">
    <property type="entry name" value="GMP_IMP NUCLEOTIDASE YRFG"/>
    <property type="match status" value="1"/>
</dbReference>
<dbReference type="Proteomes" id="UP000885986">
    <property type="component" value="Unassembled WGS sequence"/>
</dbReference>
<accession>A0A7C2XLF1</accession>
<comment type="caution">
    <text evidence="1">The sequence shown here is derived from an EMBL/GenBank/DDBJ whole genome shotgun (WGS) entry which is preliminary data.</text>
</comment>
<dbReference type="Pfam" id="PF00702">
    <property type="entry name" value="Hydrolase"/>
    <property type="match status" value="1"/>
</dbReference>
<organism evidence="1">
    <name type="scientific">Desulfurivibrio alkaliphilus</name>
    <dbReference type="NCBI Taxonomy" id="427923"/>
    <lineage>
        <taxon>Bacteria</taxon>
        <taxon>Pseudomonadati</taxon>
        <taxon>Thermodesulfobacteriota</taxon>
        <taxon>Desulfobulbia</taxon>
        <taxon>Desulfobulbales</taxon>
        <taxon>Desulfobulbaceae</taxon>
        <taxon>Desulfurivibrio</taxon>
    </lineage>
</organism>
<dbReference type="EMBL" id="DSDS01000009">
    <property type="protein sequence ID" value="HET97172.1"/>
    <property type="molecule type" value="Genomic_DNA"/>
</dbReference>
<dbReference type="InterPro" id="IPR050155">
    <property type="entry name" value="HAD-like_hydrolase_sf"/>
</dbReference>
<dbReference type="SUPFAM" id="SSF56784">
    <property type="entry name" value="HAD-like"/>
    <property type="match status" value="1"/>
</dbReference>